<protein>
    <submittedName>
        <fullName evidence="2">Protein of unassigned function</fullName>
    </submittedName>
</protein>
<dbReference type="KEGG" id="mor:MOC_5045"/>
<keyword evidence="3" id="KW-1185">Reference proteome</keyword>
<gene>
    <name evidence="2" type="ORF">MOC_5045</name>
</gene>
<organism evidence="2 3">
    <name type="scientific">Methylobacterium oryzae CBMB20</name>
    <dbReference type="NCBI Taxonomy" id="693986"/>
    <lineage>
        <taxon>Bacteria</taxon>
        <taxon>Pseudomonadati</taxon>
        <taxon>Pseudomonadota</taxon>
        <taxon>Alphaproteobacteria</taxon>
        <taxon>Hyphomicrobiales</taxon>
        <taxon>Methylobacteriaceae</taxon>
        <taxon>Methylobacterium</taxon>
    </lineage>
</organism>
<evidence type="ECO:0000313" key="3">
    <source>
        <dbReference type="Proteomes" id="UP000029492"/>
    </source>
</evidence>
<dbReference type="AlphaFoldDB" id="A0A089P212"/>
<dbReference type="STRING" id="693986.MOC_5045"/>
<accession>A0A089P212</accession>
<sequence>MQVTDPFRGRSRPFGSKSPFGDRLSFKTVLTHPRFLLWNHVHRRRKLRMDSRSA</sequence>
<dbReference type="HOGENOM" id="CLU_3045250_0_0_5"/>
<evidence type="ECO:0000313" key="2">
    <source>
        <dbReference type="EMBL" id="AIQ92800.1"/>
    </source>
</evidence>
<dbReference type="EMBL" id="CP003811">
    <property type="protein sequence ID" value="AIQ92800.1"/>
    <property type="molecule type" value="Genomic_DNA"/>
</dbReference>
<proteinExistence type="predicted"/>
<evidence type="ECO:0000256" key="1">
    <source>
        <dbReference type="SAM" id="MobiDB-lite"/>
    </source>
</evidence>
<dbReference type="Proteomes" id="UP000029492">
    <property type="component" value="Chromosome"/>
</dbReference>
<name>A0A089P212_9HYPH</name>
<reference evidence="2 3" key="1">
    <citation type="journal article" date="2014" name="PLoS ONE">
        <title>Genome Information of Methylobacterium oryzae, a Plant-Probiotic Methylotroph in the Phyllosphere.</title>
        <authorList>
            <person name="Kwak M.J."/>
            <person name="Jeong H."/>
            <person name="Madhaiyan M."/>
            <person name="Lee Y."/>
            <person name="Sa T.M."/>
            <person name="Oh T.K."/>
            <person name="Kim J.F."/>
        </authorList>
    </citation>
    <scope>NUCLEOTIDE SEQUENCE [LARGE SCALE GENOMIC DNA]</scope>
    <source>
        <strain evidence="2 3">CBMB20</strain>
    </source>
</reference>
<feature type="region of interest" description="Disordered" evidence="1">
    <location>
        <begin position="1"/>
        <end position="21"/>
    </location>
</feature>